<keyword evidence="2" id="KW-1185">Reference proteome</keyword>
<accession>A0A1X0D886</accession>
<protein>
    <submittedName>
        <fullName evidence="1">Uncharacterized protein</fullName>
    </submittedName>
</protein>
<dbReference type="Proteomes" id="UP000192801">
    <property type="component" value="Unassembled WGS sequence"/>
</dbReference>
<gene>
    <name evidence="1" type="ORF">BST26_14280</name>
</gene>
<dbReference type="RefSeq" id="WP_163787755.1">
    <property type="nucleotide sequence ID" value="NZ_AP022618.1"/>
</dbReference>
<dbReference type="Pfam" id="PF06197">
    <property type="entry name" value="DUF998"/>
    <property type="match status" value="1"/>
</dbReference>
<name>A0A1X0D886_9MYCO</name>
<organism evidence="1 2">
    <name type="scientific">Mycolicibacterium insubricum</name>
    <dbReference type="NCBI Taxonomy" id="444597"/>
    <lineage>
        <taxon>Bacteria</taxon>
        <taxon>Bacillati</taxon>
        <taxon>Actinomycetota</taxon>
        <taxon>Actinomycetes</taxon>
        <taxon>Mycobacteriales</taxon>
        <taxon>Mycobacteriaceae</taxon>
        <taxon>Mycolicibacterium</taxon>
    </lineage>
</organism>
<dbReference type="InterPro" id="IPR009339">
    <property type="entry name" value="DUF998"/>
</dbReference>
<evidence type="ECO:0000313" key="1">
    <source>
        <dbReference type="EMBL" id="ORA68603.1"/>
    </source>
</evidence>
<dbReference type="STRING" id="444597.BST26_14280"/>
<comment type="caution">
    <text evidence="1">The sequence shown here is derived from an EMBL/GenBank/DDBJ whole genome shotgun (WGS) entry which is preliminary data.</text>
</comment>
<sequence length="225" mass="23221">MDTAAPPRLDARTRALLSAGTLAGLLVAAVSWTLALLRPGFDVRRHANSMLALGDWGWVQTLNFITFGVLVTGAAVGVARATAPSKAGRGAAVGMWLYGASSVVVGVNPADPQLGFPPGSRPDFPGYAEVSVAARVHGVSGAIGFTAMTVACFLFARYFARGGRRGWAAASAGTGTAVIAVVVHLAANSAIPTTHYNYIPTWAVGTALWLYVSAVCAHLVRDGSR</sequence>
<evidence type="ECO:0000313" key="2">
    <source>
        <dbReference type="Proteomes" id="UP000192801"/>
    </source>
</evidence>
<dbReference type="AlphaFoldDB" id="A0A1X0D886"/>
<dbReference type="EMBL" id="MVHS01000035">
    <property type="protein sequence ID" value="ORA68603.1"/>
    <property type="molecule type" value="Genomic_DNA"/>
</dbReference>
<reference evidence="1 2" key="1">
    <citation type="submission" date="2016-12" db="EMBL/GenBank/DDBJ databases">
        <title>The new phylogeny of genus Mycobacterium.</title>
        <authorList>
            <person name="Tortoli E."/>
            <person name="Trovato A."/>
            <person name="Cirillo D.M."/>
        </authorList>
    </citation>
    <scope>NUCLEOTIDE SEQUENCE [LARGE SCALE GENOMIC DNA]</scope>
    <source>
        <strain evidence="1 2">DSM 45130</strain>
    </source>
</reference>
<proteinExistence type="predicted"/>